<dbReference type="AlphaFoldDB" id="A0AAV4MDR5"/>
<sequence length="124" mass="15021">MGIMVWIYVQWIKTYLLFGYLWVLWFGYMSNGSKTYLLLDTYEYYGLERYPNHRIPIHSLTYYGFLRNTSNYVYISYGLDTYGYYGLDTYGYYGLDTYGYYGLDRCPMDQKLFTLWIPMDTMFG</sequence>
<evidence type="ECO:0000313" key="3">
    <source>
        <dbReference type="Proteomes" id="UP001054945"/>
    </source>
</evidence>
<evidence type="ECO:0000256" key="1">
    <source>
        <dbReference type="SAM" id="Phobius"/>
    </source>
</evidence>
<protein>
    <submittedName>
        <fullName evidence="2">Uncharacterized protein</fullName>
    </submittedName>
</protein>
<keyword evidence="1" id="KW-0472">Membrane</keyword>
<keyword evidence="1" id="KW-0812">Transmembrane</keyword>
<dbReference type="EMBL" id="BPLR01002101">
    <property type="protein sequence ID" value="GIX69990.1"/>
    <property type="molecule type" value="Genomic_DNA"/>
</dbReference>
<reference evidence="2 3" key="1">
    <citation type="submission" date="2021-06" db="EMBL/GenBank/DDBJ databases">
        <title>Caerostris extrusa draft genome.</title>
        <authorList>
            <person name="Kono N."/>
            <person name="Arakawa K."/>
        </authorList>
    </citation>
    <scope>NUCLEOTIDE SEQUENCE [LARGE SCALE GENOMIC DNA]</scope>
</reference>
<proteinExistence type="predicted"/>
<feature type="transmembrane region" description="Helical" evidence="1">
    <location>
        <begin position="6"/>
        <end position="28"/>
    </location>
</feature>
<organism evidence="2 3">
    <name type="scientific">Caerostris extrusa</name>
    <name type="common">Bark spider</name>
    <name type="synonym">Caerostris bankana</name>
    <dbReference type="NCBI Taxonomy" id="172846"/>
    <lineage>
        <taxon>Eukaryota</taxon>
        <taxon>Metazoa</taxon>
        <taxon>Ecdysozoa</taxon>
        <taxon>Arthropoda</taxon>
        <taxon>Chelicerata</taxon>
        <taxon>Arachnida</taxon>
        <taxon>Araneae</taxon>
        <taxon>Araneomorphae</taxon>
        <taxon>Entelegynae</taxon>
        <taxon>Araneoidea</taxon>
        <taxon>Araneidae</taxon>
        <taxon>Caerostris</taxon>
    </lineage>
</organism>
<dbReference type="Proteomes" id="UP001054945">
    <property type="component" value="Unassembled WGS sequence"/>
</dbReference>
<keyword evidence="3" id="KW-1185">Reference proteome</keyword>
<evidence type="ECO:0000313" key="2">
    <source>
        <dbReference type="EMBL" id="GIX69990.1"/>
    </source>
</evidence>
<keyword evidence="1" id="KW-1133">Transmembrane helix</keyword>
<name>A0AAV4MDR5_CAEEX</name>
<accession>A0AAV4MDR5</accession>
<comment type="caution">
    <text evidence="2">The sequence shown here is derived from an EMBL/GenBank/DDBJ whole genome shotgun (WGS) entry which is preliminary data.</text>
</comment>
<gene>
    <name evidence="2" type="ORF">CEXT_59261</name>
</gene>